<feature type="domain" description="N-acetyltransferase" evidence="1">
    <location>
        <begin position="14"/>
        <end position="159"/>
    </location>
</feature>
<dbReference type="GO" id="GO:0016747">
    <property type="term" value="F:acyltransferase activity, transferring groups other than amino-acyl groups"/>
    <property type="evidence" value="ECO:0007669"/>
    <property type="project" value="InterPro"/>
</dbReference>
<dbReference type="Proteomes" id="UP000425817">
    <property type="component" value="Chromosome"/>
</dbReference>
<protein>
    <submittedName>
        <fullName evidence="2">GNAT family N-acetyltransferase</fullName>
    </submittedName>
</protein>
<sequence length="170" mass="19425">MSRMSAAQIPAFQLRSRDGAPEESLVLAGIWRRAWIAANRRATVIEPITHWLRRVQTEFVPPADVVLAEREGQVLAFMVMLARREYVAQLFVEPHLRNQGLGQALLDEASVRMPLGWKLHVAINNTAAQRFYERYGLVRGAVDRHPTSGRERVAYHWLPQGTPRQPRRIG</sequence>
<dbReference type="Pfam" id="PF13508">
    <property type="entry name" value="Acetyltransf_7"/>
    <property type="match status" value="1"/>
</dbReference>
<evidence type="ECO:0000259" key="1">
    <source>
        <dbReference type="PROSITE" id="PS51186"/>
    </source>
</evidence>
<dbReference type="OrthoDB" id="5243635at2"/>
<name>A0A6I6HIR0_VARPD</name>
<reference evidence="2 3" key="1">
    <citation type="submission" date="2019-12" db="EMBL/GenBank/DDBJ databases">
        <title>Hybrid Genome Assemblies of two High G+C Isolates from Undergraduate Microbiology Courses.</title>
        <authorList>
            <person name="Ne Ville C.J."/>
            <person name="Enright D."/>
            <person name="Hernandez I."/>
            <person name="Dodsworth J."/>
            <person name="Orwin P.M."/>
        </authorList>
    </citation>
    <scope>NUCLEOTIDE SEQUENCE [LARGE SCALE GENOMIC DNA]</scope>
    <source>
        <strain evidence="2 3">CSUSB</strain>
    </source>
</reference>
<dbReference type="Gene3D" id="3.40.630.30">
    <property type="match status" value="1"/>
</dbReference>
<dbReference type="EMBL" id="CP046622">
    <property type="protein sequence ID" value="QGW81647.1"/>
    <property type="molecule type" value="Genomic_DNA"/>
</dbReference>
<keyword evidence="2" id="KW-0808">Transferase</keyword>
<evidence type="ECO:0000313" key="2">
    <source>
        <dbReference type="EMBL" id="QGW81647.1"/>
    </source>
</evidence>
<accession>A0A6I6HIR0</accession>
<dbReference type="PROSITE" id="PS51186">
    <property type="entry name" value="GNAT"/>
    <property type="match status" value="1"/>
</dbReference>
<gene>
    <name evidence="2" type="ORF">GOQ09_08610</name>
</gene>
<dbReference type="InterPro" id="IPR016181">
    <property type="entry name" value="Acyl_CoA_acyltransferase"/>
</dbReference>
<dbReference type="InterPro" id="IPR000182">
    <property type="entry name" value="GNAT_dom"/>
</dbReference>
<dbReference type="AlphaFoldDB" id="A0A6I6HIR0"/>
<proteinExistence type="predicted"/>
<evidence type="ECO:0000313" key="3">
    <source>
        <dbReference type="Proteomes" id="UP000425817"/>
    </source>
</evidence>
<organism evidence="2 3">
    <name type="scientific">Variovorax paradoxus</name>
    <dbReference type="NCBI Taxonomy" id="34073"/>
    <lineage>
        <taxon>Bacteria</taxon>
        <taxon>Pseudomonadati</taxon>
        <taxon>Pseudomonadota</taxon>
        <taxon>Betaproteobacteria</taxon>
        <taxon>Burkholderiales</taxon>
        <taxon>Comamonadaceae</taxon>
        <taxon>Variovorax</taxon>
    </lineage>
</organism>
<dbReference type="CDD" id="cd04301">
    <property type="entry name" value="NAT_SF"/>
    <property type="match status" value="1"/>
</dbReference>
<dbReference type="SUPFAM" id="SSF55729">
    <property type="entry name" value="Acyl-CoA N-acyltransferases (Nat)"/>
    <property type="match status" value="1"/>
</dbReference>